<sequence>MTDVFETTASELGGKAVVTVEQSYPGFKINDNEAVVKIAQESARNLGLSANTIFLVAVQTAVLLIHLVFLQSF</sequence>
<feature type="transmembrane region" description="Helical" evidence="1">
    <location>
        <begin position="52"/>
        <end position="70"/>
    </location>
</feature>
<keyword evidence="1" id="KW-1133">Transmembrane helix</keyword>
<accession>A0A380EJI8</accession>
<keyword evidence="2" id="KW-0031">Aminopeptidase</keyword>
<dbReference type="EC" id="3.4.11.4" evidence="2"/>
<dbReference type="Gene3D" id="3.40.630.10">
    <property type="entry name" value="Zn peptidases"/>
    <property type="match status" value="1"/>
</dbReference>
<proteinExistence type="predicted"/>
<gene>
    <name evidence="2" type="ORF">NCTC10702_02398</name>
</gene>
<evidence type="ECO:0000256" key="1">
    <source>
        <dbReference type="SAM" id="Phobius"/>
    </source>
</evidence>
<keyword evidence="2" id="KW-0378">Hydrolase</keyword>
<protein>
    <submittedName>
        <fullName evidence="2">Tripeptidase T</fullName>
        <ecNumber evidence="2">3.4.11.4</ecNumber>
    </submittedName>
</protein>
<dbReference type="GO" id="GO:0045148">
    <property type="term" value="F:tripeptide aminopeptidase activity"/>
    <property type="evidence" value="ECO:0007669"/>
    <property type="project" value="UniProtKB-EC"/>
</dbReference>
<keyword evidence="2" id="KW-0645">Protease</keyword>
<name>A0A380EJI8_STAAU</name>
<dbReference type="AlphaFoldDB" id="A0A380EJI8"/>
<evidence type="ECO:0000313" key="3">
    <source>
        <dbReference type="Proteomes" id="UP000254116"/>
    </source>
</evidence>
<keyword evidence="1" id="KW-0472">Membrane</keyword>
<reference evidence="2 3" key="1">
    <citation type="submission" date="2018-06" db="EMBL/GenBank/DDBJ databases">
        <authorList>
            <consortium name="Pathogen Informatics"/>
            <person name="Doyle S."/>
        </authorList>
    </citation>
    <scope>NUCLEOTIDE SEQUENCE [LARGE SCALE GENOMIC DNA]</scope>
    <source>
        <strain evidence="2 3">NCTC10702</strain>
    </source>
</reference>
<dbReference type="EMBL" id="UHBY01000003">
    <property type="protein sequence ID" value="SUL35689.1"/>
    <property type="molecule type" value="Genomic_DNA"/>
</dbReference>
<evidence type="ECO:0000313" key="2">
    <source>
        <dbReference type="EMBL" id="SUL35689.1"/>
    </source>
</evidence>
<keyword evidence="1" id="KW-0812">Transmembrane</keyword>
<dbReference type="Gene3D" id="3.30.70.360">
    <property type="match status" value="1"/>
</dbReference>
<organism evidence="2 3">
    <name type="scientific">Staphylococcus aureus</name>
    <dbReference type="NCBI Taxonomy" id="1280"/>
    <lineage>
        <taxon>Bacteria</taxon>
        <taxon>Bacillati</taxon>
        <taxon>Bacillota</taxon>
        <taxon>Bacilli</taxon>
        <taxon>Bacillales</taxon>
        <taxon>Staphylococcaceae</taxon>
        <taxon>Staphylococcus</taxon>
    </lineage>
</organism>
<dbReference type="Proteomes" id="UP000254116">
    <property type="component" value="Unassembled WGS sequence"/>
</dbReference>